<dbReference type="Gene3D" id="2.60.40.10">
    <property type="entry name" value="Immunoglobulins"/>
    <property type="match status" value="1"/>
</dbReference>
<dbReference type="InterPro" id="IPR013783">
    <property type="entry name" value="Ig-like_fold"/>
</dbReference>
<evidence type="ECO:0000256" key="3">
    <source>
        <dbReference type="SAM" id="MobiDB-lite"/>
    </source>
</evidence>
<feature type="domain" description="Abnormal spindle-like microcephaly-associated protein ASH" evidence="4">
    <location>
        <begin position="56"/>
        <end position="153"/>
    </location>
</feature>
<evidence type="ECO:0000256" key="2">
    <source>
        <dbReference type="ARBA" id="ARBA00022490"/>
    </source>
</evidence>
<dbReference type="CDD" id="cd23767">
    <property type="entry name" value="IQCD"/>
    <property type="match status" value="2"/>
</dbReference>
<gene>
    <name evidence="5" type="ORF">B4U80_13374</name>
</gene>
<dbReference type="InterPro" id="IPR028765">
    <property type="entry name" value="IQCB1"/>
</dbReference>
<evidence type="ECO:0000256" key="1">
    <source>
        <dbReference type="ARBA" id="ARBA00004496"/>
    </source>
</evidence>
<dbReference type="Pfam" id="PF00612">
    <property type="entry name" value="IQ"/>
    <property type="match status" value="3"/>
</dbReference>
<dbReference type="PANTHER" id="PTHR15673:SF2">
    <property type="entry name" value="IQ CALMODULIN-BINDING MOTIF-CONTAINING PROTEIN 1"/>
    <property type="match status" value="1"/>
</dbReference>
<name>A0A443S7H5_9ACAR</name>
<dbReference type="SUPFAM" id="SSF52540">
    <property type="entry name" value="P-loop containing nucleoside triphosphate hydrolases"/>
    <property type="match status" value="1"/>
</dbReference>
<feature type="non-terminal residue" evidence="5">
    <location>
        <position position="440"/>
    </location>
</feature>
<keyword evidence="2" id="KW-0963">Cytoplasm</keyword>
<dbReference type="InterPro" id="IPR031549">
    <property type="entry name" value="ASH"/>
</dbReference>
<dbReference type="GO" id="GO:0005516">
    <property type="term" value="F:calmodulin binding"/>
    <property type="evidence" value="ECO:0007669"/>
    <property type="project" value="InterPro"/>
</dbReference>
<dbReference type="GO" id="GO:0060271">
    <property type="term" value="P:cilium assembly"/>
    <property type="evidence" value="ECO:0007669"/>
    <property type="project" value="InterPro"/>
</dbReference>
<evidence type="ECO:0000313" key="6">
    <source>
        <dbReference type="Proteomes" id="UP000288716"/>
    </source>
</evidence>
<dbReference type="OrthoDB" id="190375at2759"/>
<feature type="region of interest" description="Disordered" evidence="3">
    <location>
        <begin position="171"/>
        <end position="202"/>
    </location>
</feature>
<reference evidence="5 6" key="1">
    <citation type="journal article" date="2018" name="Gigascience">
        <title>Genomes of trombidid mites reveal novel predicted allergens and laterally-transferred genes associated with secondary metabolism.</title>
        <authorList>
            <person name="Dong X."/>
            <person name="Chaisiri K."/>
            <person name="Xia D."/>
            <person name="Armstrong S.D."/>
            <person name="Fang Y."/>
            <person name="Donnelly M.J."/>
            <person name="Kadowaki T."/>
            <person name="McGarry J.W."/>
            <person name="Darby A.C."/>
            <person name="Makepeace B.L."/>
        </authorList>
    </citation>
    <scope>NUCLEOTIDE SEQUENCE [LARGE SCALE GENOMIC DNA]</scope>
    <source>
        <strain evidence="5">UoL-UT</strain>
    </source>
</reference>
<dbReference type="PROSITE" id="PS50096">
    <property type="entry name" value="IQ"/>
    <property type="match status" value="4"/>
</dbReference>
<dbReference type="PANTHER" id="PTHR15673">
    <property type="entry name" value="IQ CALMODULIN-BINDING MOTIF CONTAINING PROTEIN 1"/>
    <property type="match status" value="1"/>
</dbReference>
<evidence type="ECO:0000259" key="4">
    <source>
        <dbReference type="Pfam" id="PF15780"/>
    </source>
</evidence>
<keyword evidence="6" id="KW-1185">Reference proteome</keyword>
<dbReference type="InterPro" id="IPR027417">
    <property type="entry name" value="P-loop_NTPase"/>
</dbReference>
<dbReference type="GO" id="GO:0005737">
    <property type="term" value="C:cytoplasm"/>
    <property type="evidence" value="ECO:0007669"/>
    <property type="project" value="UniProtKB-SubCell"/>
</dbReference>
<dbReference type="AlphaFoldDB" id="A0A443S7H5"/>
<protein>
    <recommendedName>
        <fullName evidence="4">Abnormal spindle-like microcephaly-associated protein ASH domain-containing protein</fullName>
    </recommendedName>
</protein>
<accession>A0A443S7H5</accession>
<dbReference type="Gene3D" id="1.20.5.190">
    <property type="match status" value="3"/>
</dbReference>
<dbReference type="VEuPathDB" id="VectorBase:LDEU008587"/>
<sequence>MAYLRRNRNFENSPELYKSPVKTAISDRVQGLFTYTIKASPKRLSAGSGNEENDSPVLCLQHFKNQTFVDFRKVLVGETKTMTLRVENPCDTDLVLSLSRGLNPKKGFKVNFVCETVPANKSIAMDVMWTPNEEGCQRETLYFETNARHKTSVRLIGSGILPKAKPRKVKCVTTTKRSLKGRPTADTNAKQRRTEESKFEHFETPVLPRSQQSMEFMRRETFLIAGTQGSQSNSKSSFTPLLQTPTLKPKHSSITSSCVAVNTSFHLQCTTANKETQACIHFECRCETAARVIQRSVKSFLFRRRLQKQIEAKKNAAALTIQKIWRGYKTRCIIFELNEKVKEANRCDVAARVLQRSVKSFLFRRRLQKQIETKRNDAALTIQKIWRGYQSRRYVSEIKEAIRRETAACIIQRFVKSFLRRRKFQKQMEMNRNAAALKIQ</sequence>
<comment type="subcellular location">
    <subcellularLocation>
        <location evidence="1">Cytoplasm</location>
    </subcellularLocation>
</comment>
<dbReference type="Proteomes" id="UP000288716">
    <property type="component" value="Unassembled WGS sequence"/>
</dbReference>
<comment type="caution">
    <text evidence="5">The sequence shown here is derived from an EMBL/GenBank/DDBJ whole genome shotgun (WGS) entry which is preliminary data.</text>
</comment>
<proteinExistence type="predicted"/>
<dbReference type="EMBL" id="NCKV01006419">
    <property type="protein sequence ID" value="RWS23453.1"/>
    <property type="molecule type" value="Genomic_DNA"/>
</dbReference>
<dbReference type="GO" id="GO:0005929">
    <property type="term" value="C:cilium"/>
    <property type="evidence" value="ECO:0007669"/>
    <property type="project" value="TreeGrafter"/>
</dbReference>
<dbReference type="Pfam" id="PF15780">
    <property type="entry name" value="ASH"/>
    <property type="match status" value="1"/>
</dbReference>
<dbReference type="InterPro" id="IPR000048">
    <property type="entry name" value="IQ_motif_EF-hand-BS"/>
</dbReference>
<feature type="compositionally biased region" description="Basic and acidic residues" evidence="3">
    <location>
        <begin position="192"/>
        <end position="202"/>
    </location>
</feature>
<evidence type="ECO:0000313" key="5">
    <source>
        <dbReference type="EMBL" id="RWS23453.1"/>
    </source>
</evidence>
<organism evidence="5 6">
    <name type="scientific">Leptotrombidium deliense</name>
    <dbReference type="NCBI Taxonomy" id="299467"/>
    <lineage>
        <taxon>Eukaryota</taxon>
        <taxon>Metazoa</taxon>
        <taxon>Ecdysozoa</taxon>
        <taxon>Arthropoda</taxon>
        <taxon>Chelicerata</taxon>
        <taxon>Arachnida</taxon>
        <taxon>Acari</taxon>
        <taxon>Acariformes</taxon>
        <taxon>Trombidiformes</taxon>
        <taxon>Prostigmata</taxon>
        <taxon>Anystina</taxon>
        <taxon>Parasitengona</taxon>
        <taxon>Trombiculoidea</taxon>
        <taxon>Trombiculidae</taxon>
        <taxon>Leptotrombidium</taxon>
    </lineage>
</organism>
<dbReference type="SMART" id="SM00015">
    <property type="entry name" value="IQ"/>
    <property type="match status" value="5"/>
</dbReference>
<dbReference type="STRING" id="299467.A0A443S7H5"/>